<dbReference type="InterPro" id="IPR008391">
    <property type="entry name" value="AXE1_dom"/>
</dbReference>
<dbReference type="InterPro" id="IPR029058">
    <property type="entry name" value="AB_hydrolase_fold"/>
</dbReference>
<name>A0A6L8UZ74_9BACL</name>
<evidence type="ECO:0000313" key="3">
    <source>
        <dbReference type="Proteomes" id="UP000481087"/>
    </source>
</evidence>
<dbReference type="Pfam" id="PF05448">
    <property type="entry name" value="AXE1"/>
    <property type="match status" value="1"/>
</dbReference>
<comment type="caution">
    <text evidence="2">The sequence shown here is derived from an EMBL/GenBank/DDBJ whole genome shotgun (WGS) entry which is preliminary data.</text>
</comment>
<dbReference type="SUPFAM" id="SSF53474">
    <property type="entry name" value="alpha/beta-Hydrolases"/>
    <property type="match status" value="1"/>
</dbReference>
<dbReference type="Gene3D" id="3.40.50.1820">
    <property type="entry name" value="alpha/beta hydrolase"/>
    <property type="match status" value="1"/>
</dbReference>
<dbReference type="EMBL" id="WTUZ01000020">
    <property type="protein sequence ID" value="MZQ83513.1"/>
    <property type="molecule type" value="Genomic_DNA"/>
</dbReference>
<gene>
    <name evidence="2" type="ORF">GQF01_15480</name>
</gene>
<proteinExistence type="predicted"/>
<accession>A0A6L8UZ74</accession>
<evidence type="ECO:0000313" key="2">
    <source>
        <dbReference type="EMBL" id="MZQ83513.1"/>
    </source>
</evidence>
<dbReference type="InterPro" id="IPR050261">
    <property type="entry name" value="FrsA_esterase"/>
</dbReference>
<reference evidence="2 3" key="1">
    <citation type="submission" date="2019-12" db="EMBL/GenBank/DDBJ databases">
        <title>Paenibacillus sp. nov. sp. isolated from soil.</title>
        <authorList>
            <person name="Kim J."/>
            <person name="Jeong S.E."/>
            <person name="Jung H.S."/>
            <person name="Jeon C.O."/>
        </authorList>
    </citation>
    <scope>NUCLEOTIDE SEQUENCE [LARGE SCALE GENOMIC DNA]</scope>
    <source>
        <strain evidence="2 3">5J-6</strain>
    </source>
</reference>
<dbReference type="AlphaFoldDB" id="A0A6L8UZ74"/>
<organism evidence="2 3">
    <name type="scientific">Paenibacillus silvestris</name>
    <dbReference type="NCBI Taxonomy" id="2606219"/>
    <lineage>
        <taxon>Bacteria</taxon>
        <taxon>Bacillati</taxon>
        <taxon>Bacillota</taxon>
        <taxon>Bacilli</taxon>
        <taxon>Bacillales</taxon>
        <taxon>Paenibacillaceae</taxon>
        <taxon>Paenibacillus</taxon>
    </lineage>
</organism>
<feature type="domain" description="Acetyl xylan esterase" evidence="1">
    <location>
        <begin position="55"/>
        <end position="187"/>
    </location>
</feature>
<sequence length="568" mass="63991">MMNLGEIRFHELLKTAEHLGEHRIRTVERRSDPYGDYAAMYMETELIPGEWVKTYFWIGVPYGETPFPAMLHIHGGGSQTANVEHVRHWMSKGYVALSYDWKEELSGQEHYSDLADMPTKDMEEEFDPLQSVMFTRLIHAKKMVTWLAQLPEVDAERMGAFGISRGGTVTRLLNAWDSRLQAVAPIYGCGKHMSPGRLNRNVRRPHTLEDTYDWERLLSGLKLAEREQSPMLIMSATNDYWGWMDAICEGAAHLPKTKRGLYFAANQNHHLDGWAGAALDCWMDALVKGEGHWRQAPSAVVSVSEGALRVTSEFGAEGLSALPLKLRFCWSWYDWSEVLPPGRYWHVKELDCSEASDFSVEIPIIDPAISGFVYVDAIYADGVKTSSFPLRFSPIYLGAVASGVPLTLELADFTRGLDGWHCPEQRTEPFDPDFRYVFVDDPSGGKALALDEPGMKFALVTHKPVDPIIQGDKDHLQLQLRLFTDVPGVWEVSVFYRPDQAGQIVWVSEVEGVLGWANVRLARQSFGHADGKVLSSWEKMHKICVTFLPEQVEAICGGRPALGSVRFI</sequence>
<keyword evidence="3" id="KW-1185">Reference proteome</keyword>
<evidence type="ECO:0000259" key="1">
    <source>
        <dbReference type="Pfam" id="PF05448"/>
    </source>
</evidence>
<protein>
    <recommendedName>
        <fullName evidence="1">Acetyl xylan esterase domain-containing protein</fullName>
    </recommendedName>
</protein>
<dbReference type="RefSeq" id="WP_161407678.1">
    <property type="nucleotide sequence ID" value="NZ_WTUZ01000020.1"/>
</dbReference>
<dbReference type="PANTHER" id="PTHR22946">
    <property type="entry name" value="DIENELACTONE HYDROLASE DOMAIN-CONTAINING PROTEIN-RELATED"/>
    <property type="match status" value="1"/>
</dbReference>
<dbReference type="Proteomes" id="UP000481087">
    <property type="component" value="Unassembled WGS sequence"/>
</dbReference>